<dbReference type="AlphaFoldDB" id="A0A420G9W0"/>
<evidence type="ECO:0000256" key="4">
    <source>
        <dbReference type="ARBA" id="ARBA00022692"/>
    </source>
</evidence>
<reference evidence="10 11" key="1">
    <citation type="submission" date="2016-07" db="EMBL/GenBank/DDBJ databases">
        <title>Genome analysis of Sphingobacterium siyangense T12B17.</title>
        <authorList>
            <person name="Xu D."/>
            <person name="Su Y."/>
            <person name="Zheng S."/>
        </authorList>
    </citation>
    <scope>NUCLEOTIDE SEQUENCE [LARGE SCALE GENOMIC DNA]</scope>
    <source>
        <strain evidence="10 11">T12B17</strain>
    </source>
</reference>
<dbReference type="Pfam" id="PF07715">
    <property type="entry name" value="Plug"/>
    <property type="match status" value="1"/>
</dbReference>
<dbReference type="InterPro" id="IPR039426">
    <property type="entry name" value="TonB-dep_rcpt-like"/>
</dbReference>
<evidence type="ECO:0000256" key="3">
    <source>
        <dbReference type="ARBA" id="ARBA00022452"/>
    </source>
</evidence>
<evidence type="ECO:0000313" key="11">
    <source>
        <dbReference type="Proteomes" id="UP000286402"/>
    </source>
</evidence>
<dbReference type="InterPro" id="IPR012910">
    <property type="entry name" value="Plug_dom"/>
</dbReference>
<dbReference type="InterPro" id="IPR008969">
    <property type="entry name" value="CarboxyPept-like_regulatory"/>
</dbReference>
<keyword evidence="11" id="KW-1185">Reference proteome</keyword>
<keyword evidence="2 7" id="KW-0813">Transport</keyword>
<evidence type="ECO:0000256" key="1">
    <source>
        <dbReference type="ARBA" id="ARBA00004571"/>
    </source>
</evidence>
<dbReference type="Proteomes" id="UP000286402">
    <property type="component" value="Unassembled WGS sequence"/>
</dbReference>
<comment type="similarity">
    <text evidence="7">Belongs to the TonB-dependent receptor family.</text>
</comment>
<dbReference type="InterPro" id="IPR036942">
    <property type="entry name" value="Beta-barrel_TonB_sf"/>
</dbReference>
<keyword evidence="4 7" id="KW-0812">Transmembrane</keyword>
<evidence type="ECO:0000256" key="2">
    <source>
        <dbReference type="ARBA" id="ARBA00022448"/>
    </source>
</evidence>
<evidence type="ECO:0000256" key="6">
    <source>
        <dbReference type="ARBA" id="ARBA00023237"/>
    </source>
</evidence>
<dbReference type="PROSITE" id="PS52016">
    <property type="entry name" value="TONB_DEPENDENT_REC_3"/>
    <property type="match status" value="1"/>
</dbReference>
<evidence type="ECO:0000259" key="9">
    <source>
        <dbReference type="Pfam" id="PF07715"/>
    </source>
</evidence>
<dbReference type="GO" id="GO:0009279">
    <property type="term" value="C:cell outer membrane"/>
    <property type="evidence" value="ECO:0007669"/>
    <property type="project" value="UniProtKB-SubCell"/>
</dbReference>
<protein>
    <recommendedName>
        <fullName evidence="9">TonB-dependent receptor plug domain-containing protein</fullName>
    </recommendedName>
</protein>
<dbReference type="InterPro" id="IPR037066">
    <property type="entry name" value="Plug_dom_sf"/>
</dbReference>
<dbReference type="Gene3D" id="2.40.170.20">
    <property type="entry name" value="TonB-dependent receptor, beta-barrel domain"/>
    <property type="match status" value="1"/>
</dbReference>
<evidence type="ECO:0000256" key="5">
    <source>
        <dbReference type="ARBA" id="ARBA00023136"/>
    </source>
</evidence>
<evidence type="ECO:0000256" key="8">
    <source>
        <dbReference type="SAM" id="SignalP"/>
    </source>
</evidence>
<dbReference type="RefSeq" id="WP_120332346.1">
    <property type="nucleotide sequence ID" value="NZ_MCAQ01000001.1"/>
</dbReference>
<dbReference type="InterPro" id="IPR023996">
    <property type="entry name" value="TonB-dep_OMP_SusC/RagA"/>
</dbReference>
<dbReference type="NCBIfam" id="TIGR04057">
    <property type="entry name" value="SusC_RagA_signa"/>
    <property type="match status" value="1"/>
</dbReference>
<dbReference type="Gene3D" id="2.170.130.10">
    <property type="entry name" value="TonB-dependent receptor, plug domain"/>
    <property type="match status" value="1"/>
</dbReference>
<keyword evidence="5 7" id="KW-0472">Membrane</keyword>
<dbReference type="EMBL" id="MCAQ01000001">
    <property type="protein sequence ID" value="RKF41941.1"/>
    <property type="molecule type" value="Genomic_DNA"/>
</dbReference>
<proteinExistence type="inferred from homology"/>
<dbReference type="NCBIfam" id="TIGR04056">
    <property type="entry name" value="OMP_RagA_SusC"/>
    <property type="match status" value="1"/>
</dbReference>
<organism evidence="10 11">
    <name type="scientific">Sphingobacterium siyangense</name>
    <dbReference type="NCBI Taxonomy" id="459529"/>
    <lineage>
        <taxon>Bacteria</taxon>
        <taxon>Pseudomonadati</taxon>
        <taxon>Bacteroidota</taxon>
        <taxon>Sphingobacteriia</taxon>
        <taxon>Sphingobacteriales</taxon>
        <taxon>Sphingobacteriaceae</taxon>
        <taxon>Sphingobacterium</taxon>
    </lineage>
</organism>
<accession>A0A420G9W0</accession>
<dbReference type="SUPFAM" id="SSF49464">
    <property type="entry name" value="Carboxypeptidase regulatory domain-like"/>
    <property type="match status" value="1"/>
</dbReference>
<dbReference type="Pfam" id="PF13715">
    <property type="entry name" value="CarbopepD_reg_2"/>
    <property type="match status" value="1"/>
</dbReference>
<evidence type="ECO:0000313" key="10">
    <source>
        <dbReference type="EMBL" id="RKF41941.1"/>
    </source>
</evidence>
<dbReference type="Gene3D" id="2.60.40.1120">
    <property type="entry name" value="Carboxypeptidase-like, regulatory domain"/>
    <property type="match status" value="1"/>
</dbReference>
<dbReference type="SUPFAM" id="SSF56935">
    <property type="entry name" value="Porins"/>
    <property type="match status" value="1"/>
</dbReference>
<evidence type="ECO:0000256" key="7">
    <source>
        <dbReference type="PROSITE-ProRule" id="PRU01360"/>
    </source>
</evidence>
<keyword evidence="8" id="KW-0732">Signal</keyword>
<keyword evidence="6 7" id="KW-0998">Cell outer membrane</keyword>
<feature type="domain" description="TonB-dependent receptor plug" evidence="9">
    <location>
        <begin position="113"/>
        <end position="218"/>
    </location>
</feature>
<comment type="caution">
    <text evidence="10">The sequence shown here is derived from an EMBL/GenBank/DDBJ whole genome shotgun (WGS) entry which is preliminary data.</text>
</comment>
<sequence length="1066" mass="120633">MRIAIILSWLLLSLTINAQVTFKGKVVDGSGKPIPGTTISNKDGKKVIKSDDRGQFQWTDQADTATLRFHHLGYNDRNISLFKETGFTTITLELLETTLDEVQINTGYQQLPKERATGSFELIDNKSLNLRTGNNILERLEGLSPALQFDRRREGEVSLNIRGINTLDPTMAGPLIILDNFPYQGDLGNINPNDIESVSILKDAAAASIWGARAGNGVIVITSKKAAKKQRIALEYSSTMDISEKPNLFYSPDLNAADFIEVERFLFDKGFYNASYNGTPRVKNNTIYSPIVELLFKQLEGKVGADVVDREIARLGRVDYRREMLDLFYSTPQTQQHYFALSNKSDKFSNRLSMGFDRAIGNNKGSENNRFNIRSVSRLDLTPKLSIEGVLAYDYRKGQSYPDLMDNDYVIGGGKTNLYPYAQFRDQEHNALPIPRTYNLDYVKGLAADSPLQNWLYYPADEIGTAKAENNRHHFQAQVSVNYRPIEGMAINMTYNVENETYDNELLYRQHSFYARNLVNRFSQVSDGKVKYIVPLGGIKNSTSESTRAYNLRTQGSYQKRFNDQHDINILMGAEISNRQTDSKSFRVYGYDEETMLSQVVDYVNAYPIYDGLASNARIPAAEGFNRMYKRFVSMYINVGYQYRDKYGLSFSSRKDASNLFGVNTNDKWNPLWSAGLSWRADKEFFMSQLSWLDLLKLRATYGHSGNSGGVANPLPLISYSSPINSLNPLLKAAVLTPANPDLKWEDVRTVNVGLDFAVKGGILTGSVEYYNKKSTDLLSLDALDITTGYGTATRNVATLIGKGIDIRLSSNYRLGSLQLRSTLNFSKSRTKVAKFYGTIVAGSSYAVNTGRTINPVLDKEIYPVFAYYFEGLDPANGDPQGRYKGEVSKEYNRMVLDSVQNLRYYGTALPPYYGSFIQELNWKNFTFTMLFSYKFGHYFQKETISYSSLFNSWSGHSDYQRRWRQPGDEAHTTVPSMVYPAVSARDRFYGAAEPNIQKGDLIRLQDIALNYGFKTKIGKHQINANIYLKANNLGLLWRANRFGLDPDYYDLPPARRYAFGLNVKF</sequence>
<dbReference type="InterPro" id="IPR023997">
    <property type="entry name" value="TonB-dep_OMP_SusC/RagA_CS"/>
</dbReference>
<keyword evidence="3 7" id="KW-1134">Transmembrane beta strand</keyword>
<name>A0A420G9W0_9SPHI</name>
<feature type="signal peptide" evidence="8">
    <location>
        <begin position="1"/>
        <end position="18"/>
    </location>
</feature>
<feature type="chain" id="PRO_5019356621" description="TonB-dependent receptor plug domain-containing protein" evidence="8">
    <location>
        <begin position="19"/>
        <end position="1066"/>
    </location>
</feature>
<gene>
    <name evidence="10" type="ORF">BCY89_00030</name>
</gene>
<comment type="subcellular location">
    <subcellularLocation>
        <location evidence="1 7">Cell outer membrane</location>
        <topology evidence="1 7">Multi-pass membrane protein</topology>
    </subcellularLocation>
</comment>